<accession>A0A9J6ASW0</accession>
<dbReference type="PANTHER" id="PTHR33116">
    <property type="entry name" value="REVERSE TRANSCRIPTASE ZINC-BINDING DOMAIN-CONTAINING PROTEIN-RELATED-RELATED"/>
    <property type="match status" value="1"/>
</dbReference>
<evidence type="ECO:0000313" key="2">
    <source>
        <dbReference type="Proteomes" id="UP000824120"/>
    </source>
</evidence>
<comment type="caution">
    <text evidence="1">The sequence shown here is derived from an EMBL/GenBank/DDBJ whole genome shotgun (WGS) entry which is preliminary data.</text>
</comment>
<dbReference type="OrthoDB" id="1732437at2759"/>
<dbReference type="EMBL" id="JACXVP010000002">
    <property type="protein sequence ID" value="KAG5627646.1"/>
    <property type="molecule type" value="Genomic_DNA"/>
</dbReference>
<reference evidence="1 2" key="1">
    <citation type="submission" date="2020-09" db="EMBL/GenBank/DDBJ databases">
        <title>De no assembly of potato wild relative species, Solanum commersonii.</title>
        <authorList>
            <person name="Cho K."/>
        </authorList>
    </citation>
    <scope>NUCLEOTIDE SEQUENCE [LARGE SCALE GENOMIC DNA]</scope>
    <source>
        <strain evidence="1">LZ3.2</strain>
        <tissue evidence="1">Leaf</tissue>
    </source>
</reference>
<gene>
    <name evidence="1" type="ORF">H5410_012864</name>
</gene>
<name>A0A9J6ASW0_SOLCO</name>
<organism evidence="1 2">
    <name type="scientific">Solanum commersonii</name>
    <name type="common">Commerson's wild potato</name>
    <name type="synonym">Commerson's nightshade</name>
    <dbReference type="NCBI Taxonomy" id="4109"/>
    <lineage>
        <taxon>Eukaryota</taxon>
        <taxon>Viridiplantae</taxon>
        <taxon>Streptophyta</taxon>
        <taxon>Embryophyta</taxon>
        <taxon>Tracheophyta</taxon>
        <taxon>Spermatophyta</taxon>
        <taxon>Magnoliopsida</taxon>
        <taxon>eudicotyledons</taxon>
        <taxon>Gunneridae</taxon>
        <taxon>Pentapetalae</taxon>
        <taxon>asterids</taxon>
        <taxon>lamiids</taxon>
        <taxon>Solanales</taxon>
        <taxon>Solanaceae</taxon>
        <taxon>Solanoideae</taxon>
        <taxon>Solaneae</taxon>
        <taxon>Solanum</taxon>
    </lineage>
</organism>
<dbReference type="PANTHER" id="PTHR33116:SF85">
    <property type="entry name" value="REVERSE TRANSCRIPTASE ZINC-BINDING DOMAIN-CONTAINING PROTEIN"/>
    <property type="match status" value="1"/>
</dbReference>
<dbReference type="AlphaFoldDB" id="A0A9J6ASW0"/>
<proteinExistence type="predicted"/>
<dbReference type="Proteomes" id="UP000824120">
    <property type="component" value="Chromosome 2"/>
</dbReference>
<sequence length="259" mass="29653">MEGLSLMLVKAKQLQWVDGFTVNVAEKSPVLYLNLTLMLFEAMSGLHFNMTKSIIYHMNDVSELNMLVEICNGVIQKFEKRLASWQRQYLSLRGRFILINGVLNPGADPRSVLRHPLNIKLDGASGLQLEMKVYLGWQDLAAHNRSMLMKWHWRYNLEDPRLWKDVITAKYGSHSNWTSNPATIPHGKGRDFLSNTSFEVGNGATIKFWKINGENNTQSPLLSRHLQDWEVEDLMTLLNSLQNFTVNNHNADRQSGVAQ</sequence>
<evidence type="ECO:0000313" key="1">
    <source>
        <dbReference type="EMBL" id="KAG5627646.1"/>
    </source>
</evidence>
<protein>
    <submittedName>
        <fullName evidence="1">Uncharacterized protein</fullName>
    </submittedName>
</protein>
<keyword evidence="2" id="KW-1185">Reference proteome</keyword>